<keyword evidence="1" id="KW-1133">Transmembrane helix</keyword>
<comment type="caution">
    <text evidence="2">The sequence shown here is derived from an EMBL/GenBank/DDBJ whole genome shotgun (WGS) entry which is preliminary data.</text>
</comment>
<evidence type="ECO:0008006" key="4">
    <source>
        <dbReference type="Google" id="ProtNLM"/>
    </source>
</evidence>
<evidence type="ECO:0000313" key="3">
    <source>
        <dbReference type="Proteomes" id="UP000231276"/>
    </source>
</evidence>
<dbReference type="EMBL" id="PCTS01000024">
    <property type="protein sequence ID" value="PIP86485.1"/>
    <property type="molecule type" value="Genomic_DNA"/>
</dbReference>
<dbReference type="PROSITE" id="PS00409">
    <property type="entry name" value="PROKAR_NTER_METHYL"/>
    <property type="match status" value="1"/>
</dbReference>
<protein>
    <recommendedName>
        <fullName evidence="4">Prepilin-type N-terminal cleavage/methylation domain-containing protein</fullName>
    </recommendedName>
</protein>
<keyword evidence="1" id="KW-0472">Membrane</keyword>
<evidence type="ECO:0000313" key="2">
    <source>
        <dbReference type="EMBL" id="PIP86485.1"/>
    </source>
</evidence>
<accession>A0A2H0DWD5</accession>
<proteinExistence type="predicted"/>
<organism evidence="2 3">
    <name type="scientific">Candidatus Campbellbacteria bacterium CG22_combo_CG10-13_8_21_14_all_43_18</name>
    <dbReference type="NCBI Taxonomy" id="1974530"/>
    <lineage>
        <taxon>Bacteria</taxon>
        <taxon>Candidatus Campbelliibacteriota</taxon>
    </lineage>
</organism>
<dbReference type="AlphaFoldDB" id="A0A2H0DWD5"/>
<dbReference type="Proteomes" id="UP000231276">
    <property type="component" value="Unassembled WGS sequence"/>
</dbReference>
<reference evidence="2 3" key="1">
    <citation type="submission" date="2017-09" db="EMBL/GenBank/DDBJ databases">
        <title>Depth-based differentiation of microbial function through sediment-hosted aquifers and enrichment of novel symbionts in the deep terrestrial subsurface.</title>
        <authorList>
            <person name="Probst A.J."/>
            <person name="Ladd B."/>
            <person name="Jarett J.K."/>
            <person name="Geller-Mcgrath D.E."/>
            <person name="Sieber C.M."/>
            <person name="Emerson J.B."/>
            <person name="Anantharaman K."/>
            <person name="Thomas B.C."/>
            <person name="Malmstrom R."/>
            <person name="Stieglmeier M."/>
            <person name="Klingl A."/>
            <person name="Woyke T."/>
            <person name="Ryan C.M."/>
            <person name="Banfield J.F."/>
        </authorList>
    </citation>
    <scope>NUCLEOTIDE SEQUENCE [LARGE SCALE GENOMIC DNA]</scope>
    <source>
        <strain evidence="2">CG22_combo_CG10-13_8_21_14_all_43_18</strain>
    </source>
</reference>
<sequence>MISKNTKTKGISLIEVVVGLAIIGSALVGLISAYNAFLKTALQNTKKIQSAYILEEGVEAIRSIRDKSWSNISGLASGLSYGLSFTNSVWATTTTQFVGDGFYRRFEVFDVYRDANNDIASSGTLSVGTKLFKVSVEYREGVATTTKSVSFYLAEIF</sequence>
<keyword evidence="1" id="KW-0812">Transmembrane</keyword>
<name>A0A2H0DWD5_9BACT</name>
<gene>
    <name evidence="2" type="ORF">COW82_01765</name>
</gene>
<evidence type="ECO:0000256" key="1">
    <source>
        <dbReference type="SAM" id="Phobius"/>
    </source>
</evidence>
<dbReference type="InterPro" id="IPR012902">
    <property type="entry name" value="N_methyl_site"/>
</dbReference>
<feature type="transmembrane region" description="Helical" evidence="1">
    <location>
        <begin position="12"/>
        <end position="37"/>
    </location>
</feature>